<dbReference type="OMA" id="LWENDRK"/>
<feature type="compositionally biased region" description="Basic and acidic residues" evidence="6">
    <location>
        <begin position="152"/>
        <end position="164"/>
    </location>
</feature>
<dbReference type="GeneID" id="36405100"/>
<dbReference type="RefSeq" id="XP_024576179.1">
    <property type="nucleotide sequence ID" value="XM_024725398.1"/>
</dbReference>
<dbReference type="GO" id="GO:0005654">
    <property type="term" value="C:nucleoplasm"/>
    <property type="evidence" value="ECO:0007669"/>
    <property type="project" value="UniProtKB-ARBA"/>
</dbReference>
<proteinExistence type="predicted"/>
<feature type="region of interest" description="Disordered" evidence="6">
    <location>
        <begin position="50"/>
        <end position="164"/>
    </location>
</feature>
<accession>A0A0P1AGK4</accession>
<protein>
    <submittedName>
        <fullName evidence="7">Sds3-like</fullName>
    </submittedName>
</protein>
<dbReference type="OrthoDB" id="70376at2759"/>
<dbReference type="GO" id="GO:0010468">
    <property type="term" value="P:regulation of gene expression"/>
    <property type="evidence" value="ECO:0007669"/>
    <property type="project" value="UniProtKB-ARBA"/>
</dbReference>
<feature type="compositionally biased region" description="Low complexity" evidence="6">
    <location>
        <begin position="129"/>
        <end position="144"/>
    </location>
</feature>
<comment type="subcellular location">
    <subcellularLocation>
        <location evidence="1">Nucleus</location>
    </subcellularLocation>
</comment>
<evidence type="ECO:0000256" key="1">
    <source>
        <dbReference type="ARBA" id="ARBA00004123"/>
    </source>
</evidence>
<dbReference type="SMART" id="SM01401">
    <property type="entry name" value="Sds3"/>
    <property type="match status" value="1"/>
</dbReference>
<dbReference type="Proteomes" id="UP000054928">
    <property type="component" value="Unassembled WGS sequence"/>
</dbReference>
<keyword evidence="8" id="KW-1185">Reference proteome</keyword>
<evidence type="ECO:0000256" key="3">
    <source>
        <dbReference type="ARBA" id="ARBA00023015"/>
    </source>
</evidence>
<keyword evidence="3" id="KW-0805">Transcription regulation</keyword>
<sequence>MADWQTNQEGGLKITNSIQLLDFADDAAGGCIHHVGHLCHKEIFKYMERSSRRDHSRDPEDDASSDAGTSTRLRRRMRSMVAESDGADTDASSTGHPTEESQRRPGRRRRARKALEDMRNFTRIKRQRSMSNGSNTSSTSGSSMASEPLTESQRRARSDQKMAELEQKKKMVEDGTLAEFCRRVAAFKEERNRLLQTAELHKNLQLKNGQDLYNFEVQRANNFCKNDQIELKNKMLSKVDAVMAKLQAEMKVLSKPGAKIEDIKKELQQKCTPDTMMHIAASLEKQTELEMEKGKLPVTPPKAPLCKRRKADSPKKATLDEMLKLLPDETIRLPFDALSTDIATIVSTCKQIAKATVEHISNSIHVPYKLERRRLICGKNLFVDGDEVQISLPLMHEDYRGTISSITDEAVYVKLASGHKVRILLPHIEFRRCELKPALRSSLSTGNLHSLRWSETLSKQEAEAPT</sequence>
<keyword evidence="2" id="KW-0678">Repressor</keyword>
<evidence type="ECO:0000256" key="5">
    <source>
        <dbReference type="ARBA" id="ARBA00023242"/>
    </source>
</evidence>
<dbReference type="AlphaFoldDB" id="A0A0P1AGK4"/>
<organism evidence="7 8">
    <name type="scientific">Plasmopara halstedii</name>
    <name type="common">Downy mildew of sunflower</name>
    <dbReference type="NCBI Taxonomy" id="4781"/>
    <lineage>
        <taxon>Eukaryota</taxon>
        <taxon>Sar</taxon>
        <taxon>Stramenopiles</taxon>
        <taxon>Oomycota</taxon>
        <taxon>Peronosporomycetes</taxon>
        <taxon>Peronosporales</taxon>
        <taxon>Peronosporaceae</taxon>
        <taxon>Plasmopara</taxon>
    </lineage>
</organism>
<reference evidence="8" key="1">
    <citation type="submission" date="2014-09" db="EMBL/GenBank/DDBJ databases">
        <authorList>
            <person name="Sharma Rahul"/>
            <person name="Thines Marco"/>
        </authorList>
    </citation>
    <scope>NUCLEOTIDE SEQUENCE [LARGE SCALE GENOMIC DNA]</scope>
</reference>
<evidence type="ECO:0000313" key="8">
    <source>
        <dbReference type="Proteomes" id="UP000054928"/>
    </source>
</evidence>
<keyword evidence="5" id="KW-0539">Nucleus</keyword>
<keyword evidence="4" id="KW-0804">Transcription</keyword>
<evidence type="ECO:0000256" key="2">
    <source>
        <dbReference type="ARBA" id="ARBA00022491"/>
    </source>
</evidence>
<evidence type="ECO:0000256" key="4">
    <source>
        <dbReference type="ARBA" id="ARBA00023163"/>
    </source>
</evidence>
<dbReference type="InterPro" id="IPR013907">
    <property type="entry name" value="Sds3"/>
</dbReference>
<dbReference type="EMBL" id="CCYD01000442">
    <property type="protein sequence ID" value="CEG39810.1"/>
    <property type="molecule type" value="Genomic_DNA"/>
</dbReference>
<name>A0A0P1AGK4_PLAHL</name>
<evidence type="ECO:0000313" key="7">
    <source>
        <dbReference type="EMBL" id="CEG39810.1"/>
    </source>
</evidence>
<evidence type="ECO:0000256" key="6">
    <source>
        <dbReference type="SAM" id="MobiDB-lite"/>
    </source>
</evidence>
<dbReference type="Pfam" id="PF08598">
    <property type="entry name" value="Sds3"/>
    <property type="match status" value="1"/>
</dbReference>